<reference evidence="2 3" key="2">
    <citation type="submission" date="2017-09" db="EMBL/GenBank/DDBJ databases">
        <title>Bacillus patelloidae sp. nov., isolated from the intestinal tract of a marine limpet.</title>
        <authorList>
            <person name="Liu R."/>
            <person name="Dong C."/>
            <person name="Shao Z."/>
        </authorList>
    </citation>
    <scope>NUCLEOTIDE SEQUENCE [LARGE SCALE GENOMIC DNA]</scope>
    <source>
        <strain evidence="2 3">SA5d-4</strain>
    </source>
</reference>
<dbReference type="AlphaFoldDB" id="A0A263BTP6"/>
<evidence type="ECO:0000313" key="2">
    <source>
        <dbReference type="EMBL" id="OZM56938.1"/>
    </source>
</evidence>
<evidence type="ECO:0000256" key="1">
    <source>
        <dbReference type="SAM" id="MobiDB-lite"/>
    </source>
</evidence>
<dbReference type="EMBL" id="NPIA01000004">
    <property type="protein sequence ID" value="OZM56938.1"/>
    <property type="molecule type" value="Genomic_DNA"/>
</dbReference>
<proteinExistence type="predicted"/>
<reference evidence="3" key="1">
    <citation type="submission" date="2017-08" db="EMBL/GenBank/DDBJ databases">
        <authorList>
            <person name="Huang Z."/>
        </authorList>
    </citation>
    <scope>NUCLEOTIDE SEQUENCE [LARGE SCALE GENOMIC DNA]</scope>
    <source>
        <strain evidence="3">SA5d-4</strain>
    </source>
</reference>
<dbReference type="RefSeq" id="WP_094924447.1">
    <property type="nucleotide sequence ID" value="NZ_NPIA01000004.1"/>
</dbReference>
<dbReference type="Proteomes" id="UP000217083">
    <property type="component" value="Unassembled WGS sequence"/>
</dbReference>
<name>A0A263BTP6_9BACI</name>
<evidence type="ECO:0000313" key="3">
    <source>
        <dbReference type="Proteomes" id="UP000217083"/>
    </source>
</evidence>
<organism evidence="2 3">
    <name type="scientific">Lottiidibacillus patelloidae</name>
    <dbReference type="NCBI Taxonomy" id="2670334"/>
    <lineage>
        <taxon>Bacteria</taxon>
        <taxon>Bacillati</taxon>
        <taxon>Bacillota</taxon>
        <taxon>Bacilli</taxon>
        <taxon>Bacillales</taxon>
        <taxon>Bacillaceae</taxon>
        <taxon>Lottiidibacillus</taxon>
    </lineage>
</organism>
<accession>A0A263BTP6</accession>
<sequence length="134" mass="15749">MENIQDESSRISTLQKEKKHLHEPQKSNPQLENTFTSEKINHIISSNIPSKEMQTWVHMKQLPTLQKKLLWHLIKISNKDNIALYQGVKQDLVGLIEKKLVIDNPIKMRMGISVFVLPYTPYLMRELKSLRNLF</sequence>
<protein>
    <submittedName>
        <fullName evidence="2">Uncharacterized protein</fullName>
    </submittedName>
</protein>
<feature type="region of interest" description="Disordered" evidence="1">
    <location>
        <begin position="1"/>
        <end position="33"/>
    </location>
</feature>
<comment type="caution">
    <text evidence="2">The sequence shown here is derived from an EMBL/GenBank/DDBJ whole genome shotgun (WGS) entry which is preliminary data.</text>
</comment>
<gene>
    <name evidence="2" type="ORF">CIB95_09210</name>
</gene>
<keyword evidence="3" id="KW-1185">Reference proteome</keyword>